<reference evidence="2" key="1">
    <citation type="submission" date="2019-08" db="EMBL/GenBank/DDBJ databases">
        <title>Comparative genome analysis confer to the adaptation heavy metal polluted environment.</title>
        <authorList>
            <person name="Li Y."/>
        </authorList>
    </citation>
    <scope>NUCLEOTIDE SEQUENCE [LARGE SCALE GENOMIC DNA]</scope>
    <source>
        <strain evidence="2">P1</strain>
    </source>
</reference>
<dbReference type="EMBL" id="CP043450">
    <property type="protein sequence ID" value="QEM09158.1"/>
    <property type="molecule type" value="Genomic_DNA"/>
</dbReference>
<evidence type="ECO:0000313" key="3">
    <source>
        <dbReference type="Proteomes" id="UP000251402"/>
    </source>
</evidence>
<keyword evidence="1" id="KW-0472">Membrane</keyword>
<dbReference type="KEGG" id="mrub:DEO27_003705"/>
<proteinExistence type="predicted"/>
<accession>A0A5C1HWG2</accession>
<keyword evidence="1" id="KW-0812">Transmembrane</keyword>
<keyword evidence="3" id="KW-1185">Reference proteome</keyword>
<name>A0A5C1HWG2_9SPHI</name>
<evidence type="ECO:0008006" key="4">
    <source>
        <dbReference type="Google" id="ProtNLM"/>
    </source>
</evidence>
<feature type="transmembrane region" description="Helical" evidence="1">
    <location>
        <begin position="20"/>
        <end position="42"/>
    </location>
</feature>
<evidence type="ECO:0000256" key="1">
    <source>
        <dbReference type="SAM" id="Phobius"/>
    </source>
</evidence>
<keyword evidence="1" id="KW-1133">Transmembrane helix</keyword>
<dbReference type="OrthoDB" id="799969at2"/>
<evidence type="ECO:0000313" key="2">
    <source>
        <dbReference type="EMBL" id="QEM09158.1"/>
    </source>
</evidence>
<protein>
    <recommendedName>
        <fullName evidence="4">Type II secretion system protein</fullName>
    </recommendedName>
</protein>
<gene>
    <name evidence="2" type="ORF">DEO27_003705</name>
</gene>
<dbReference type="RefSeq" id="WP_112569865.1">
    <property type="nucleotide sequence ID" value="NZ_CP043450.1"/>
</dbReference>
<dbReference type="AlphaFoldDB" id="A0A5C1HWG2"/>
<dbReference type="Proteomes" id="UP000251402">
    <property type="component" value="Chromosome"/>
</dbReference>
<sequence length="124" mass="13624">MAGGKLNIGYKLRASTLLEVIVSMIIIIVVFGIAMMIFTNISRLSLSPKKLRAQAVLQEILFRDELAGSAVGQTVTVDDITVKQDISPFENEPRLSVITLTAFDANQEQVAQLKKVIISHEDQP</sequence>
<organism evidence="2 3">
    <name type="scientific">Mucilaginibacter rubeus</name>
    <dbReference type="NCBI Taxonomy" id="2027860"/>
    <lineage>
        <taxon>Bacteria</taxon>
        <taxon>Pseudomonadati</taxon>
        <taxon>Bacteroidota</taxon>
        <taxon>Sphingobacteriia</taxon>
        <taxon>Sphingobacteriales</taxon>
        <taxon>Sphingobacteriaceae</taxon>
        <taxon>Mucilaginibacter</taxon>
    </lineage>
</organism>